<sequence>MKLCINTRQISKSSTQHIFQGTVKETLESQGTSQRTDKACPEPDDLEEDILDTLVDGKTWREIIPTLPFTFQFDRNLKPQDWKDIDQVLQLHQLLKNLFQWSINNKIFNLASYWEEIGAIVKKICLRDRLQRPYGNHQNLKSHQKAQTSGGEGNQDKGESSHYPRYRRTAEPNREYSDSFGLTRFSRRKRIQWQKEDLFQPKAKRVRPNDPEAVGMGEISTQEPEIVLHTSRISNPINRSITPTQAEHNVFTPESNSNSNQLLLQMFQFAVHTQRSLNDFKRINEMFQRNALLKEATIKAIQEGCSQSSQKCEENNKRLSKVFEEQHHCKRDRECLDQEINKMFNFYQSMKPQPEGHALEDPYHQEDIKPISLLVNKAIYLSQGLFEVKRAWHSVNWDSLMEGSRIG</sequence>
<organism evidence="2 3">
    <name type="scientific">Austropuccinia psidii MF-1</name>
    <dbReference type="NCBI Taxonomy" id="1389203"/>
    <lineage>
        <taxon>Eukaryota</taxon>
        <taxon>Fungi</taxon>
        <taxon>Dikarya</taxon>
        <taxon>Basidiomycota</taxon>
        <taxon>Pucciniomycotina</taxon>
        <taxon>Pucciniomycetes</taxon>
        <taxon>Pucciniales</taxon>
        <taxon>Sphaerophragmiaceae</taxon>
        <taxon>Austropuccinia</taxon>
    </lineage>
</organism>
<name>A0A9Q3K467_9BASI</name>
<feature type="region of interest" description="Disordered" evidence="1">
    <location>
        <begin position="136"/>
        <end position="173"/>
    </location>
</feature>
<gene>
    <name evidence="2" type="ORF">O181_114305</name>
</gene>
<dbReference type="AlphaFoldDB" id="A0A9Q3K467"/>
<feature type="compositionally biased region" description="Basic and acidic residues" evidence="1">
    <location>
        <begin position="154"/>
        <end position="173"/>
    </location>
</feature>
<keyword evidence="3" id="KW-1185">Reference proteome</keyword>
<accession>A0A9Q3K467</accession>
<proteinExistence type="predicted"/>
<feature type="compositionally biased region" description="Polar residues" evidence="1">
    <location>
        <begin position="136"/>
        <end position="149"/>
    </location>
</feature>
<dbReference type="Proteomes" id="UP000765509">
    <property type="component" value="Unassembled WGS sequence"/>
</dbReference>
<reference evidence="2" key="1">
    <citation type="submission" date="2021-03" db="EMBL/GenBank/DDBJ databases">
        <title>Draft genome sequence of rust myrtle Austropuccinia psidii MF-1, a brazilian biotype.</title>
        <authorList>
            <person name="Quecine M.C."/>
            <person name="Pachon D.M.R."/>
            <person name="Bonatelli M.L."/>
            <person name="Correr F.H."/>
            <person name="Franceschini L.M."/>
            <person name="Leite T.F."/>
            <person name="Margarido G.R.A."/>
            <person name="Almeida C.A."/>
            <person name="Ferrarezi J.A."/>
            <person name="Labate C.A."/>
        </authorList>
    </citation>
    <scope>NUCLEOTIDE SEQUENCE</scope>
    <source>
        <strain evidence="2">MF-1</strain>
    </source>
</reference>
<evidence type="ECO:0000313" key="3">
    <source>
        <dbReference type="Proteomes" id="UP000765509"/>
    </source>
</evidence>
<evidence type="ECO:0000313" key="2">
    <source>
        <dbReference type="EMBL" id="MBW0574590.1"/>
    </source>
</evidence>
<comment type="caution">
    <text evidence="2">The sequence shown here is derived from an EMBL/GenBank/DDBJ whole genome shotgun (WGS) entry which is preliminary data.</text>
</comment>
<dbReference type="EMBL" id="AVOT02094517">
    <property type="protein sequence ID" value="MBW0574590.1"/>
    <property type="molecule type" value="Genomic_DNA"/>
</dbReference>
<protein>
    <submittedName>
        <fullName evidence="2">Uncharacterized protein</fullName>
    </submittedName>
</protein>
<evidence type="ECO:0000256" key="1">
    <source>
        <dbReference type="SAM" id="MobiDB-lite"/>
    </source>
</evidence>